<name>A0A8H3KZ01_9GLOM</name>
<evidence type="ECO:0000313" key="2">
    <source>
        <dbReference type="Proteomes" id="UP000615446"/>
    </source>
</evidence>
<dbReference type="EMBL" id="BLAL01000040">
    <property type="protein sequence ID" value="GES78623.1"/>
    <property type="molecule type" value="Genomic_DNA"/>
</dbReference>
<protein>
    <submittedName>
        <fullName evidence="1">Uncharacterized protein</fullName>
    </submittedName>
</protein>
<accession>A0A8H3KZ01</accession>
<organism evidence="1 2">
    <name type="scientific">Rhizophagus clarus</name>
    <dbReference type="NCBI Taxonomy" id="94130"/>
    <lineage>
        <taxon>Eukaryota</taxon>
        <taxon>Fungi</taxon>
        <taxon>Fungi incertae sedis</taxon>
        <taxon>Mucoromycota</taxon>
        <taxon>Glomeromycotina</taxon>
        <taxon>Glomeromycetes</taxon>
        <taxon>Glomerales</taxon>
        <taxon>Glomeraceae</taxon>
        <taxon>Rhizophagus</taxon>
    </lineage>
</organism>
<evidence type="ECO:0000313" key="1">
    <source>
        <dbReference type="EMBL" id="GES78623.1"/>
    </source>
</evidence>
<proteinExistence type="predicted"/>
<dbReference type="AlphaFoldDB" id="A0A8H3KZ01"/>
<comment type="caution">
    <text evidence="1">The sequence shown here is derived from an EMBL/GenBank/DDBJ whole genome shotgun (WGS) entry which is preliminary data.</text>
</comment>
<sequence>MTIGVVVLETRSFLLYPQVYIQRSWRTFNSLPLPKTAIIGIQEKKDREEKEEDERIVISINTAREEVPSRDETDSKICRDIHYQRYSTCIGQPKVLNDALFKLVRKGDD</sequence>
<gene>
    <name evidence="1" type="ORF">RCL2_000594000</name>
</gene>
<dbReference type="Proteomes" id="UP000615446">
    <property type="component" value="Unassembled WGS sequence"/>
</dbReference>
<reference evidence="1" key="1">
    <citation type="submission" date="2019-10" db="EMBL/GenBank/DDBJ databases">
        <title>Conservation and host-specific expression of non-tandemly repeated heterogenous ribosome RNA gene in arbuscular mycorrhizal fungi.</title>
        <authorList>
            <person name="Maeda T."/>
            <person name="Kobayashi Y."/>
            <person name="Nakagawa T."/>
            <person name="Ezawa T."/>
            <person name="Yamaguchi K."/>
            <person name="Bino T."/>
            <person name="Nishimoto Y."/>
            <person name="Shigenobu S."/>
            <person name="Kawaguchi M."/>
        </authorList>
    </citation>
    <scope>NUCLEOTIDE SEQUENCE</scope>
    <source>
        <strain evidence="1">HR1</strain>
    </source>
</reference>